<name>A0A2T0U0S6_9SPHI</name>
<proteinExistence type="predicted"/>
<organism evidence="1 2">
    <name type="scientific">Arcticibacter pallidicorallinus</name>
    <dbReference type="NCBI Taxonomy" id="1259464"/>
    <lineage>
        <taxon>Bacteria</taxon>
        <taxon>Pseudomonadati</taxon>
        <taxon>Bacteroidota</taxon>
        <taxon>Sphingobacteriia</taxon>
        <taxon>Sphingobacteriales</taxon>
        <taxon>Sphingobacteriaceae</taxon>
        <taxon>Arcticibacter</taxon>
    </lineage>
</organism>
<evidence type="ECO:0000313" key="1">
    <source>
        <dbReference type="EMBL" id="PRY51502.1"/>
    </source>
</evidence>
<sequence>MKNNIDYYRHEANSHEHPKFKALRAKYGWAGEGQFWALNNIIGQSDGCKLDLNKGYNRLSIATDLGMSPDDFDQYISFLAEACHLISIEEGVISTDIVSETYRVVNEEREKDRARKELRMQKKAIPAGKETIPAGKLKIPDGNNHQVKEEVKEEVKVKEEEVKPPLIPQGGQRSRITDFDFSFIDPDFKPLFMRWIDFRKQLKKNFKNQKMLEQNYSHLMKLSGGDLKQATLIVDYSISNQYQGLFEIKKTYAAGTQNRTNFAAIGDKKLIDGREPFR</sequence>
<reference evidence="1 2" key="1">
    <citation type="submission" date="2018-03" db="EMBL/GenBank/DDBJ databases">
        <title>Genomic Encyclopedia of Type Strains, Phase III (KMG-III): the genomes of soil and plant-associated and newly described type strains.</title>
        <authorList>
            <person name="Whitman W."/>
        </authorList>
    </citation>
    <scope>NUCLEOTIDE SEQUENCE [LARGE SCALE GENOMIC DNA]</scope>
    <source>
        <strain evidence="1 2">CGMCC 1.9313</strain>
    </source>
</reference>
<evidence type="ECO:0000313" key="2">
    <source>
        <dbReference type="Proteomes" id="UP000238034"/>
    </source>
</evidence>
<dbReference type="AlphaFoldDB" id="A0A2T0U0S6"/>
<dbReference type="EMBL" id="PVTH01000007">
    <property type="protein sequence ID" value="PRY51502.1"/>
    <property type="molecule type" value="Genomic_DNA"/>
</dbReference>
<dbReference type="RefSeq" id="WP_106293808.1">
    <property type="nucleotide sequence ID" value="NZ_PVTH01000007.1"/>
</dbReference>
<accession>A0A2T0U0S6</accession>
<gene>
    <name evidence="1" type="ORF">B0I27_10788</name>
</gene>
<comment type="caution">
    <text evidence="1">The sequence shown here is derived from an EMBL/GenBank/DDBJ whole genome shotgun (WGS) entry which is preliminary data.</text>
</comment>
<keyword evidence="2" id="KW-1185">Reference proteome</keyword>
<protein>
    <submittedName>
        <fullName evidence="1">Uncharacterized protein DUF4373</fullName>
    </submittedName>
</protein>
<dbReference type="Proteomes" id="UP000238034">
    <property type="component" value="Unassembled WGS sequence"/>
</dbReference>
<dbReference type="OrthoDB" id="1007147at2"/>